<dbReference type="InterPro" id="IPR051207">
    <property type="entry name" value="ComplexI_NDUFA9_subunit"/>
</dbReference>
<dbReference type="Pfam" id="PF01370">
    <property type="entry name" value="Epimerase"/>
    <property type="match status" value="1"/>
</dbReference>
<evidence type="ECO:0000259" key="1">
    <source>
        <dbReference type="Pfam" id="PF01370"/>
    </source>
</evidence>
<reference evidence="2 3" key="1">
    <citation type="submission" date="2017-05" db="EMBL/GenBank/DDBJ databases">
        <title>Vagococcus spp. assemblies.</title>
        <authorList>
            <person name="Gulvik C.A."/>
        </authorList>
    </citation>
    <scope>NUCLEOTIDE SEQUENCE [LARGE SCALE GENOMIC DNA]</scope>
    <source>
        <strain evidence="2 3">NCFB 2777</strain>
    </source>
</reference>
<accession>A0A429ZU64</accession>
<dbReference type="AlphaFoldDB" id="A0A429ZU64"/>
<name>A0A429ZU64_9ENTE</name>
<dbReference type="RefSeq" id="WP_126778516.1">
    <property type="nucleotide sequence ID" value="NZ_NGJU01000003.1"/>
</dbReference>
<dbReference type="GeneID" id="98567362"/>
<dbReference type="InterPro" id="IPR036291">
    <property type="entry name" value="NAD(P)-bd_dom_sf"/>
</dbReference>
<feature type="domain" description="NAD-dependent epimerase/dehydratase" evidence="1">
    <location>
        <begin position="6"/>
        <end position="122"/>
    </location>
</feature>
<dbReference type="Proteomes" id="UP000287239">
    <property type="component" value="Unassembled WGS sequence"/>
</dbReference>
<organism evidence="2 3">
    <name type="scientific">Vagococcus salmoninarum</name>
    <dbReference type="NCBI Taxonomy" id="2739"/>
    <lineage>
        <taxon>Bacteria</taxon>
        <taxon>Bacillati</taxon>
        <taxon>Bacillota</taxon>
        <taxon>Bacilli</taxon>
        <taxon>Lactobacillales</taxon>
        <taxon>Enterococcaceae</taxon>
        <taxon>Vagococcus</taxon>
    </lineage>
</organism>
<dbReference type="SUPFAM" id="SSF51735">
    <property type="entry name" value="NAD(P)-binding Rossmann-fold domains"/>
    <property type="match status" value="1"/>
</dbReference>
<sequence>MKKPLIIFGGSGFVGQGIIQLALSNGQPVISLSKHGRPRNNFPLRDSPLMTWVAVDVLTETTWHPYLQNAQAVINLIGIIKETPAQGLTYERMIVLANRLISQEVKIQPEIPYLFLSASAAGPGIPQSYLLSKRKAENELTELTNPVVIIRPGLVTSWQKPSTLVLGPLIYIASCLPLVSKAFKAVLPISRKQLSQCLYQQIETNTSQLIDLTKKEFRP</sequence>
<dbReference type="PANTHER" id="PTHR12126">
    <property type="entry name" value="NADH-UBIQUINONE OXIDOREDUCTASE 39 KDA SUBUNIT-RELATED"/>
    <property type="match status" value="1"/>
</dbReference>
<gene>
    <name evidence="2" type="ORF">CBF35_03200</name>
</gene>
<protein>
    <recommendedName>
        <fullName evidence="1">NAD-dependent epimerase/dehydratase domain-containing protein</fullName>
    </recommendedName>
</protein>
<evidence type="ECO:0000313" key="2">
    <source>
        <dbReference type="EMBL" id="RST97270.1"/>
    </source>
</evidence>
<keyword evidence="3" id="KW-1185">Reference proteome</keyword>
<dbReference type="GO" id="GO:0044877">
    <property type="term" value="F:protein-containing complex binding"/>
    <property type="evidence" value="ECO:0007669"/>
    <property type="project" value="TreeGrafter"/>
</dbReference>
<comment type="caution">
    <text evidence="2">The sequence shown here is derived from an EMBL/GenBank/DDBJ whole genome shotgun (WGS) entry which is preliminary data.</text>
</comment>
<dbReference type="InterPro" id="IPR001509">
    <property type="entry name" value="Epimerase_deHydtase"/>
</dbReference>
<dbReference type="PANTHER" id="PTHR12126:SF16">
    <property type="entry name" value="MIOREX COMPLEX COMPONENT 2"/>
    <property type="match status" value="1"/>
</dbReference>
<dbReference type="OrthoDB" id="2216847at2"/>
<evidence type="ECO:0000313" key="3">
    <source>
        <dbReference type="Proteomes" id="UP000287239"/>
    </source>
</evidence>
<dbReference type="EMBL" id="NGJU01000003">
    <property type="protein sequence ID" value="RST97270.1"/>
    <property type="molecule type" value="Genomic_DNA"/>
</dbReference>
<proteinExistence type="predicted"/>
<dbReference type="Gene3D" id="3.40.50.720">
    <property type="entry name" value="NAD(P)-binding Rossmann-like Domain"/>
    <property type="match status" value="1"/>
</dbReference>